<reference evidence="6 7" key="1">
    <citation type="submission" date="2021-07" db="EMBL/GenBank/DDBJ databases">
        <title>Actinomadura sp. PM05-2 isolated from lichen.</title>
        <authorList>
            <person name="Somphong A."/>
            <person name="Phongsopitanun W."/>
            <person name="Tanasupawat S."/>
            <person name="Peongsungnone V."/>
        </authorList>
    </citation>
    <scope>NUCLEOTIDE SEQUENCE [LARGE SCALE GENOMIC DNA]</scope>
    <source>
        <strain evidence="6 7">PM05-2</strain>
    </source>
</reference>
<dbReference type="RefSeq" id="WP_220168710.1">
    <property type="nucleotide sequence ID" value="NZ_JAIBOA010000016.1"/>
</dbReference>
<protein>
    <submittedName>
        <fullName evidence="6">UbiA family prenyltransferase</fullName>
    </submittedName>
</protein>
<evidence type="ECO:0000256" key="5">
    <source>
        <dbReference type="SAM" id="SignalP"/>
    </source>
</evidence>
<evidence type="ECO:0000313" key="7">
    <source>
        <dbReference type="Proteomes" id="UP000774570"/>
    </source>
</evidence>
<keyword evidence="4" id="KW-0472">Membrane</keyword>
<organism evidence="6 7">
    <name type="scientific">Actinomadura parmotrematis</name>
    <dbReference type="NCBI Taxonomy" id="2864039"/>
    <lineage>
        <taxon>Bacteria</taxon>
        <taxon>Bacillati</taxon>
        <taxon>Actinomycetota</taxon>
        <taxon>Actinomycetes</taxon>
        <taxon>Streptosporangiales</taxon>
        <taxon>Thermomonosporaceae</taxon>
        <taxon>Actinomadura</taxon>
    </lineage>
</organism>
<comment type="subcellular location">
    <subcellularLocation>
        <location evidence="1">Membrane</location>
        <topology evidence="1">Multi-pass membrane protein</topology>
    </subcellularLocation>
</comment>
<evidence type="ECO:0000256" key="1">
    <source>
        <dbReference type="ARBA" id="ARBA00004141"/>
    </source>
</evidence>
<dbReference type="InterPro" id="IPR044878">
    <property type="entry name" value="UbiA_sf"/>
</dbReference>
<keyword evidence="2" id="KW-0812">Transmembrane</keyword>
<feature type="signal peptide" evidence="5">
    <location>
        <begin position="1"/>
        <end position="17"/>
    </location>
</feature>
<keyword evidence="3" id="KW-1133">Transmembrane helix</keyword>
<comment type="caution">
    <text evidence="6">The sequence shown here is derived from an EMBL/GenBank/DDBJ whole genome shotgun (WGS) entry which is preliminary data.</text>
</comment>
<dbReference type="Proteomes" id="UP000774570">
    <property type="component" value="Unassembled WGS sequence"/>
</dbReference>
<evidence type="ECO:0000256" key="3">
    <source>
        <dbReference type="ARBA" id="ARBA00022989"/>
    </source>
</evidence>
<evidence type="ECO:0000313" key="6">
    <source>
        <dbReference type="EMBL" id="MBW8485484.1"/>
    </source>
</evidence>
<gene>
    <name evidence="6" type="ORF">K1Y72_24100</name>
</gene>
<feature type="chain" id="PRO_5046467816" evidence="5">
    <location>
        <begin position="18"/>
        <end position="246"/>
    </location>
</feature>
<dbReference type="Pfam" id="PF01040">
    <property type="entry name" value="UbiA"/>
    <property type="match status" value="1"/>
</dbReference>
<evidence type="ECO:0000256" key="4">
    <source>
        <dbReference type="ARBA" id="ARBA00023136"/>
    </source>
</evidence>
<dbReference type="InterPro" id="IPR000537">
    <property type="entry name" value="UbiA_prenyltransferase"/>
</dbReference>
<accession>A0ABS7G0T9</accession>
<keyword evidence="7" id="KW-1185">Reference proteome</keyword>
<sequence>MALFALLGACHPGPAAAVTALGLAHAAASGRRPRECALVGAAVLAGQLSVGWCNDAVDARRDVAAGRRDKPVVRGAVSAGTVRAAAATALAACVPLSLAAGRGGALHLTGVAAAWAYDLGVKSTPFSWVPYAVGFGGLPVFTGRAGPRTATAAALLGVGAHLADVLPDLDGDRATGVRGLPHRWGARRTRAAIPLPLIAAAALLRPERAMAVTAVTTAAALAGGRVPKAPFAAAVLTAALLITPRR</sequence>
<evidence type="ECO:0000256" key="2">
    <source>
        <dbReference type="ARBA" id="ARBA00022692"/>
    </source>
</evidence>
<dbReference type="Gene3D" id="1.10.357.140">
    <property type="entry name" value="UbiA prenyltransferase"/>
    <property type="match status" value="1"/>
</dbReference>
<keyword evidence="5" id="KW-0732">Signal</keyword>
<name>A0ABS7G0T9_9ACTN</name>
<dbReference type="EMBL" id="JAIBOA010000016">
    <property type="protein sequence ID" value="MBW8485484.1"/>
    <property type="molecule type" value="Genomic_DNA"/>
</dbReference>
<proteinExistence type="predicted"/>